<organism evidence="2 3">
    <name type="scientific">Bifidobacterium olomucense</name>
    <dbReference type="NCBI Taxonomy" id="2675324"/>
    <lineage>
        <taxon>Bacteria</taxon>
        <taxon>Bacillati</taxon>
        <taxon>Actinomycetota</taxon>
        <taxon>Actinomycetes</taxon>
        <taxon>Bifidobacteriales</taxon>
        <taxon>Bifidobacteriaceae</taxon>
        <taxon>Bifidobacterium</taxon>
    </lineage>
</organism>
<evidence type="ECO:0000313" key="2">
    <source>
        <dbReference type="EMBL" id="NMM99336.1"/>
    </source>
</evidence>
<comment type="caution">
    <text evidence="2">The sequence shown here is derived from an EMBL/GenBank/DDBJ whole genome shotgun (WGS) entry which is preliminary data.</text>
</comment>
<feature type="region of interest" description="Disordered" evidence="1">
    <location>
        <begin position="480"/>
        <end position="515"/>
    </location>
</feature>
<dbReference type="AlphaFoldDB" id="A0A7Y0EZN0"/>
<feature type="compositionally biased region" description="Gly residues" evidence="1">
    <location>
        <begin position="497"/>
        <end position="515"/>
    </location>
</feature>
<dbReference type="RefSeq" id="WP_169241882.1">
    <property type="nucleotide sequence ID" value="NZ_JAAIIG010000020.1"/>
</dbReference>
<dbReference type="Pfam" id="PF05133">
    <property type="entry name" value="SPP1_portal"/>
    <property type="match status" value="1"/>
</dbReference>
<dbReference type="EMBL" id="JAAIIG010000020">
    <property type="protein sequence ID" value="NMM99336.1"/>
    <property type="molecule type" value="Genomic_DNA"/>
</dbReference>
<evidence type="ECO:0000256" key="1">
    <source>
        <dbReference type="SAM" id="MobiDB-lite"/>
    </source>
</evidence>
<keyword evidence="3" id="KW-1185">Reference proteome</keyword>
<evidence type="ECO:0000313" key="3">
    <source>
        <dbReference type="Proteomes" id="UP000543419"/>
    </source>
</evidence>
<name>A0A7Y0EZN0_9BIFI</name>
<protein>
    <submittedName>
        <fullName evidence="2">Phage portal protein</fullName>
    </submittedName>
</protein>
<dbReference type="Proteomes" id="UP000543419">
    <property type="component" value="Unassembled WGS sequence"/>
</dbReference>
<gene>
    <name evidence="2" type="ORF">G1C97_2294</name>
</gene>
<dbReference type="InterPro" id="IPR021145">
    <property type="entry name" value="Portal_protein_SPP1_Gp6-like"/>
</dbReference>
<reference evidence="2 3" key="1">
    <citation type="submission" date="2020-02" db="EMBL/GenBank/DDBJ databases">
        <title>Characterization of phylogenetic diversity of novel bifidobacterial species isolated in Czech ZOOs.</title>
        <authorList>
            <person name="Lugli G.A."/>
            <person name="Vera N.B."/>
            <person name="Ventura M."/>
        </authorList>
    </citation>
    <scope>NUCLEOTIDE SEQUENCE [LARGE SCALE GENOMIC DNA]</scope>
    <source>
        <strain evidence="2 3">DSM 109959</strain>
    </source>
</reference>
<accession>A0A7Y0EZN0</accession>
<sequence>MIQLVPNLQNVEVPNLPGLYRNDFQIMVRQWVSRLGRNLLRTTYYDGRNRLKNLDIAVPDSMANITEVVGWPQKAVDVLANRIRFDGFVTTGDQRDPLGLGDILDANDFPVTLTQAVRSGLTHCCSFLSVRSARPDDHIDSPVVVSFRSALYATGIWEASRRGLACALTVVDIDWDLYATQQLVVPTELFLYEPGVIIRIRRIGELSYMADAPQQTNLDHVPVYMLPYHQDLERPFGRSRISREVMSLTDTAVRTMLRMEVSAEFYSSPQRYLLGAEPPVGKDGKTLTGWEAAISNMLVINRDEDGQLPSIGQFSQMTMQPHSDMLRALAGRFSGATGVPMAQLGVMTDSGPSSADAIAAAETELVIEARNTCDAFGAQLRKAAKDMAVLNGANPDDPALRNLQVNWRNPERPSQAAMADAVLKQVQAIPWLANSDVILEMLGYTDSQITRLLSDKNKQNAAAVLDKLVNMNAQNQFANQAVTGGGDGNQQPESGPSGRGQAGEGAAIGGGAGAA</sequence>
<proteinExistence type="predicted"/>